<evidence type="ECO:0000313" key="2">
    <source>
        <dbReference type="EMBL" id="CCO23418.1"/>
    </source>
</evidence>
<dbReference type="EMBL" id="FO203522">
    <property type="protein sequence ID" value="CCO23418.1"/>
    <property type="molecule type" value="Genomic_DNA"/>
</dbReference>
<evidence type="ECO:0000259" key="1">
    <source>
        <dbReference type="Pfam" id="PF13723"/>
    </source>
</evidence>
<feature type="domain" description="Beta-ketoacyl synthase-like N-terminal" evidence="1">
    <location>
        <begin position="88"/>
        <end position="209"/>
    </location>
</feature>
<dbReference type="PATRIC" id="fig|1121451.3.peg.1390"/>
<dbReference type="Gene3D" id="3.40.47.10">
    <property type="match status" value="1"/>
</dbReference>
<organism evidence="2 3">
    <name type="scientific">Maridesulfovibrio hydrothermalis AM13 = DSM 14728</name>
    <dbReference type="NCBI Taxonomy" id="1121451"/>
    <lineage>
        <taxon>Bacteria</taxon>
        <taxon>Pseudomonadati</taxon>
        <taxon>Thermodesulfobacteriota</taxon>
        <taxon>Desulfovibrionia</taxon>
        <taxon>Desulfovibrionales</taxon>
        <taxon>Desulfovibrionaceae</taxon>
        <taxon>Maridesulfovibrio</taxon>
    </lineage>
</organism>
<dbReference type="OrthoDB" id="5455053at2"/>
<proteinExistence type="predicted"/>
<dbReference type="STRING" id="1121451.DESAM_21137"/>
<dbReference type="HOGENOM" id="CLU_945693_0_0_7"/>
<dbReference type="Pfam" id="PF13723">
    <property type="entry name" value="Ketoacyl-synt_2"/>
    <property type="match status" value="1"/>
</dbReference>
<accession>L0R9J2</accession>
<sequence>MRLALSGIGIAAADIDSRSLSEAGRAGTTSLCTGKKTDTTELNDFFPPRKLRRVDHFTRMTLLAACRALHDAAGTDRKAPKTPLPLPEKMGIIISSGYGPSQTIFEFLDSIIDHGAACASPLAFSHSVHNIPAATLSIFLGTGCPYTTICQTFSPLITALNNAAIWIAEGRVKTVLLGLVDEKTPLLEDNTKRILQNKHPNSKAALLPVGEGAVFFVLSDTDNAQPTKYGSLVFDVIPSGKLAEQVGSTTLFTPARTLKRANALGINASSATNADMPAAGLELALAALHASENGHSCCAEQAGDNFGLVKITKDKD</sequence>
<dbReference type="eggNOG" id="COG0304">
    <property type="taxonomic scope" value="Bacteria"/>
</dbReference>
<keyword evidence="3" id="KW-1185">Reference proteome</keyword>
<dbReference type="InterPro" id="IPR014030">
    <property type="entry name" value="Ketoacyl_synth_N"/>
</dbReference>
<dbReference type="SUPFAM" id="SSF53901">
    <property type="entry name" value="Thiolase-like"/>
    <property type="match status" value="1"/>
</dbReference>
<dbReference type="AlphaFoldDB" id="L0R9J2"/>
<dbReference type="Proteomes" id="UP000010808">
    <property type="component" value="Chromosome"/>
</dbReference>
<gene>
    <name evidence="2" type="ORF">DESAM_21137</name>
</gene>
<dbReference type="GO" id="GO:0016746">
    <property type="term" value="F:acyltransferase activity"/>
    <property type="evidence" value="ECO:0007669"/>
    <property type="project" value="InterPro"/>
</dbReference>
<dbReference type="RefSeq" id="WP_015336022.1">
    <property type="nucleotide sequence ID" value="NC_020055.1"/>
</dbReference>
<dbReference type="KEGG" id="dhy:DESAM_21137"/>
<name>L0R9J2_9BACT</name>
<reference evidence="2 3" key="1">
    <citation type="submission" date="2012-10" db="EMBL/GenBank/DDBJ databases">
        <authorList>
            <person name="Genoscope - CEA"/>
        </authorList>
    </citation>
    <scope>NUCLEOTIDE SEQUENCE [LARGE SCALE GENOMIC DNA]</scope>
    <source>
        <strain evidence="3">AM13 / DSM 14728</strain>
    </source>
</reference>
<protein>
    <recommendedName>
        <fullName evidence="1">Beta-ketoacyl synthase-like N-terminal domain-containing protein</fullName>
    </recommendedName>
</protein>
<dbReference type="InterPro" id="IPR016039">
    <property type="entry name" value="Thiolase-like"/>
</dbReference>
<evidence type="ECO:0000313" key="3">
    <source>
        <dbReference type="Proteomes" id="UP000010808"/>
    </source>
</evidence>